<gene>
    <name evidence="5" type="ordered locus">B488_09130</name>
</gene>
<evidence type="ECO:0000256" key="2">
    <source>
        <dbReference type="ARBA" id="ARBA00023067"/>
    </source>
</evidence>
<name>L0EVL9_LIBCB</name>
<dbReference type="EMBL" id="CP003789">
    <property type="protein sequence ID" value="AGA64905.1"/>
    <property type="molecule type" value="Genomic_DNA"/>
</dbReference>
<evidence type="ECO:0000256" key="3">
    <source>
        <dbReference type="ARBA" id="ARBA00023125"/>
    </source>
</evidence>
<organism evidence="5 6">
    <name type="scientific">Liberibacter crescens (strain BT-1)</name>
    <dbReference type="NCBI Taxonomy" id="1215343"/>
    <lineage>
        <taxon>Bacteria</taxon>
        <taxon>Pseudomonadati</taxon>
        <taxon>Pseudomonadota</taxon>
        <taxon>Alphaproteobacteria</taxon>
        <taxon>Hyphomicrobiales</taxon>
        <taxon>Rhizobiaceae</taxon>
        <taxon>Liberibacter</taxon>
    </lineage>
</organism>
<dbReference type="InterPro" id="IPR020816">
    <property type="entry name" value="Histone-like_DNA-bd_CS"/>
</dbReference>
<dbReference type="Gene3D" id="4.10.520.10">
    <property type="entry name" value="IHF-like DNA-binding proteins"/>
    <property type="match status" value="1"/>
</dbReference>
<dbReference type="InterPro" id="IPR010992">
    <property type="entry name" value="IHF-like_DNA-bd_dom_sf"/>
</dbReference>
<proteinExistence type="inferred from homology"/>
<evidence type="ECO:0000313" key="6">
    <source>
        <dbReference type="Proteomes" id="UP000010799"/>
    </source>
</evidence>
<evidence type="ECO:0000256" key="4">
    <source>
        <dbReference type="RuleBase" id="RU003939"/>
    </source>
</evidence>
<dbReference type="Proteomes" id="UP000010799">
    <property type="component" value="Chromosome"/>
</dbReference>
<dbReference type="RefSeq" id="WP_015273330.1">
    <property type="nucleotide sequence ID" value="NC_019907.1"/>
</dbReference>
<keyword evidence="6" id="KW-1185">Reference proteome</keyword>
<dbReference type="InterPro" id="IPR000119">
    <property type="entry name" value="Hist_DNA-bd"/>
</dbReference>
<dbReference type="CDD" id="cd13831">
    <property type="entry name" value="HU"/>
    <property type="match status" value="1"/>
</dbReference>
<dbReference type="PANTHER" id="PTHR33175">
    <property type="entry name" value="DNA-BINDING PROTEIN HU"/>
    <property type="match status" value="1"/>
</dbReference>
<dbReference type="PATRIC" id="fig|1215343.11.peg.940"/>
<evidence type="ECO:0000313" key="5">
    <source>
        <dbReference type="EMBL" id="AGA64905.1"/>
    </source>
</evidence>
<dbReference type="PANTHER" id="PTHR33175:SF3">
    <property type="entry name" value="DNA-BINDING PROTEIN HU-BETA"/>
    <property type="match status" value="1"/>
</dbReference>
<dbReference type="STRING" id="1215343.B488_09130"/>
<reference evidence="5 6" key="1">
    <citation type="journal article" date="2012" name="Stand. Genomic Sci.">
        <title>Complete genome sequence of Liberibacter crescens BT-1.</title>
        <authorList>
            <person name="Leonard M.T."/>
            <person name="Fagen J.R."/>
            <person name="Davis-Richardson A.G."/>
            <person name="Davis M.J."/>
            <person name="Triplett E.W."/>
        </authorList>
    </citation>
    <scope>NUCLEOTIDE SEQUENCE [LARGE SCALE GENOMIC DNA]</scope>
    <source>
        <strain evidence="5 6">BT-1</strain>
    </source>
</reference>
<dbReference type="KEGG" id="lcc:B488_09130"/>
<dbReference type="eggNOG" id="COG0776">
    <property type="taxonomic scope" value="Bacteria"/>
</dbReference>
<dbReference type="SUPFAM" id="SSF47729">
    <property type="entry name" value="IHF-like DNA-binding proteins"/>
    <property type="match status" value="1"/>
</dbReference>
<keyword evidence="3 5" id="KW-0238">DNA-binding</keyword>
<dbReference type="GO" id="GO:0003677">
    <property type="term" value="F:DNA binding"/>
    <property type="evidence" value="ECO:0007669"/>
    <property type="project" value="UniProtKB-KW"/>
</dbReference>
<accession>L0EVL9</accession>
<dbReference type="PROSITE" id="PS00045">
    <property type="entry name" value="HISTONE_LIKE"/>
    <property type="match status" value="1"/>
</dbReference>
<dbReference type="AlphaFoldDB" id="L0EVL9"/>
<dbReference type="SMART" id="SM00411">
    <property type="entry name" value="BHL"/>
    <property type="match status" value="1"/>
</dbReference>
<comment type="similarity">
    <text evidence="1 4">Belongs to the bacterial histone-like protein family.</text>
</comment>
<sequence length="91" mass="9604">MNKGELISAIAEKTGLSKADSASTLDAILEIIKNEIKSGQGVRITGFGSFSLSNRSATKGRNPLTGQEVHINARKVPKFTAGKTLKDACNT</sequence>
<evidence type="ECO:0000256" key="1">
    <source>
        <dbReference type="ARBA" id="ARBA00010529"/>
    </source>
</evidence>
<dbReference type="GO" id="GO:0030527">
    <property type="term" value="F:structural constituent of chromatin"/>
    <property type="evidence" value="ECO:0007669"/>
    <property type="project" value="InterPro"/>
</dbReference>
<keyword evidence="2" id="KW-0226">DNA condensation</keyword>
<dbReference type="HOGENOM" id="CLU_105066_3_1_5"/>
<dbReference type="Pfam" id="PF00216">
    <property type="entry name" value="Bac_DNA_binding"/>
    <property type="match status" value="1"/>
</dbReference>
<protein>
    <submittedName>
        <fullName evidence="5">DNA-binding protein HU-beta</fullName>
    </submittedName>
</protein>
<dbReference type="GO" id="GO:0030261">
    <property type="term" value="P:chromosome condensation"/>
    <property type="evidence" value="ECO:0007669"/>
    <property type="project" value="UniProtKB-KW"/>
</dbReference>
<dbReference type="PRINTS" id="PR01727">
    <property type="entry name" value="DNABINDINGHU"/>
</dbReference>